<dbReference type="PANTHER" id="PTHR43867">
    <property type="entry name" value="CELLULOSE SYNTHASE CATALYTIC SUBUNIT A [UDP-FORMING]"/>
    <property type="match status" value="1"/>
</dbReference>
<evidence type="ECO:0000256" key="6">
    <source>
        <dbReference type="ARBA" id="ARBA00023136"/>
    </source>
</evidence>
<dbReference type="AlphaFoldDB" id="A0A1G6E4D0"/>
<evidence type="ECO:0000259" key="9">
    <source>
        <dbReference type="Pfam" id="PF13632"/>
    </source>
</evidence>
<feature type="region of interest" description="Disordered" evidence="7">
    <location>
        <begin position="602"/>
        <end position="622"/>
    </location>
</feature>
<feature type="transmembrane region" description="Helical" evidence="8">
    <location>
        <begin position="182"/>
        <end position="202"/>
    </location>
</feature>
<evidence type="ECO:0000256" key="3">
    <source>
        <dbReference type="ARBA" id="ARBA00022679"/>
    </source>
</evidence>
<feature type="transmembrane region" description="Helical" evidence="8">
    <location>
        <begin position="551"/>
        <end position="574"/>
    </location>
</feature>
<dbReference type="Proteomes" id="UP000199071">
    <property type="component" value="Unassembled WGS sequence"/>
</dbReference>
<comment type="subcellular location">
    <subcellularLocation>
        <location evidence="1">Membrane</location>
        <topology evidence="1">Multi-pass membrane protein</topology>
    </subcellularLocation>
</comment>
<feature type="domain" description="Glycosyltransferase 2-like" evidence="9">
    <location>
        <begin position="311"/>
        <end position="509"/>
    </location>
</feature>
<dbReference type="GO" id="GO:0016020">
    <property type="term" value="C:membrane"/>
    <property type="evidence" value="ECO:0007669"/>
    <property type="project" value="UniProtKB-SubCell"/>
</dbReference>
<dbReference type="SUPFAM" id="SSF53448">
    <property type="entry name" value="Nucleotide-diphospho-sugar transferases"/>
    <property type="match status" value="1"/>
</dbReference>
<feature type="transmembrane region" description="Helical" evidence="8">
    <location>
        <begin position="517"/>
        <end position="539"/>
    </location>
</feature>
<dbReference type="Pfam" id="PF13632">
    <property type="entry name" value="Glyco_trans_2_3"/>
    <property type="match status" value="1"/>
</dbReference>
<organism evidence="10 11">
    <name type="scientific">Bauldia litoralis</name>
    <dbReference type="NCBI Taxonomy" id="665467"/>
    <lineage>
        <taxon>Bacteria</taxon>
        <taxon>Pseudomonadati</taxon>
        <taxon>Pseudomonadota</taxon>
        <taxon>Alphaproteobacteria</taxon>
        <taxon>Hyphomicrobiales</taxon>
        <taxon>Kaistiaceae</taxon>
        <taxon>Bauldia</taxon>
    </lineage>
</organism>
<evidence type="ECO:0000256" key="1">
    <source>
        <dbReference type="ARBA" id="ARBA00004141"/>
    </source>
</evidence>
<keyword evidence="5 8" id="KW-1133">Transmembrane helix</keyword>
<reference evidence="10 11" key="1">
    <citation type="submission" date="2016-10" db="EMBL/GenBank/DDBJ databases">
        <authorList>
            <person name="de Groot N.N."/>
        </authorList>
    </citation>
    <scope>NUCLEOTIDE SEQUENCE [LARGE SCALE GENOMIC DNA]</scope>
    <source>
        <strain evidence="10 11">ATCC 35022</strain>
    </source>
</reference>
<dbReference type="GO" id="GO:0016757">
    <property type="term" value="F:glycosyltransferase activity"/>
    <property type="evidence" value="ECO:0007669"/>
    <property type="project" value="UniProtKB-KW"/>
</dbReference>
<dbReference type="OrthoDB" id="7431422at2"/>
<dbReference type="Gene3D" id="3.90.550.10">
    <property type="entry name" value="Spore Coat Polysaccharide Biosynthesis Protein SpsA, Chain A"/>
    <property type="match status" value="1"/>
</dbReference>
<sequence>MYGPGPRPETTGGSRGWGDIVARVDPFDRPVATDVATGDEEAVYRNRARRLGLSYTSYVDLGPNAYSDVSVIDRGMFAMGADAGAPAYLAPDETLMPAIGHWLSVHPSARARLAVATPTTIRAALRHTGEGRYASAARDKLESLDPSLSARRTVTLAQVVAACLAVAAIAAALMLAPVATLLIINLAAAVFFLGVTFLRFAAAGHVPDHPPRPPLATGSDELPVYTVLVPLLHEAHIVGQLLAGLDGLDWPRDRLDIKLIVEEDDVATRAAATRLAGGAPYEVIVVPAGIGPRTKPMALQYAMTFARGAFVTIYDAEDRPHPGQLREAYATFQRHGKDLACLQAPIVIDNTDAGLIALLFAIEYATVFDGILPTLARMRLPLPLGGTSNHFRRAAIDRIGGWDPYNVTEDADLGIRLARFGYRAATITLPTREEAPAAIGPWMRQRTRWFKGWMQTWLVSSRHPVRLCREIGIRQVAGFNLVGLGMIVSALAHPVFLATPILVTSDPFALWQDGDPVIAAMVGLNIFNLVAGYVAMAMLARRCLAMRNRDWAISALVWLPLYWLLMGVACLRALGQLVRRPHYWEKTPHVGQRIARRPPVNRVLRPADSGPGWRGASASGLR</sequence>
<dbReference type="STRING" id="665467.SAMN02982931_04089"/>
<keyword evidence="11" id="KW-1185">Reference proteome</keyword>
<dbReference type="InterPro" id="IPR029044">
    <property type="entry name" value="Nucleotide-diphossugar_trans"/>
</dbReference>
<proteinExistence type="predicted"/>
<dbReference type="EMBL" id="FMXQ01000010">
    <property type="protein sequence ID" value="SDB52228.1"/>
    <property type="molecule type" value="Genomic_DNA"/>
</dbReference>
<evidence type="ECO:0000313" key="10">
    <source>
        <dbReference type="EMBL" id="SDB52228.1"/>
    </source>
</evidence>
<dbReference type="InterPro" id="IPR050321">
    <property type="entry name" value="Glycosyltr_2/OpgH_subfam"/>
</dbReference>
<feature type="transmembrane region" description="Helical" evidence="8">
    <location>
        <begin position="156"/>
        <end position="176"/>
    </location>
</feature>
<evidence type="ECO:0000256" key="5">
    <source>
        <dbReference type="ARBA" id="ARBA00022989"/>
    </source>
</evidence>
<protein>
    <submittedName>
        <fullName evidence="10">Glycosyltransferase, catalytic subunit of cellulose synthase and poly-beta-1,6-N-acetylglucosamine synthase</fullName>
    </submittedName>
</protein>
<feature type="transmembrane region" description="Helical" evidence="8">
    <location>
        <begin position="476"/>
        <end position="497"/>
    </location>
</feature>
<accession>A0A1G6E4D0</accession>
<keyword evidence="6 8" id="KW-0472">Membrane</keyword>
<evidence type="ECO:0000256" key="8">
    <source>
        <dbReference type="SAM" id="Phobius"/>
    </source>
</evidence>
<evidence type="ECO:0000256" key="7">
    <source>
        <dbReference type="SAM" id="MobiDB-lite"/>
    </source>
</evidence>
<evidence type="ECO:0000256" key="4">
    <source>
        <dbReference type="ARBA" id="ARBA00022692"/>
    </source>
</evidence>
<evidence type="ECO:0000256" key="2">
    <source>
        <dbReference type="ARBA" id="ARBA00022676"/>
    </source>
</evidence>
<keyword evidence="4 8" id="KW-0812">Transmembrane</keyword>
<gene>
    <name evidence="10" type="ORF">SAMN02982931_04089</name>
</gene>
<keyword evidence="3 10" id="KW-0808">Transferase</keyword>
<dbReference type="InterPro" id="IPR001173">
    <property type="entry name" value="Glyco_trans_2-like"/>
</dbReference>
<dbReference type="PANTHER" id="PTHR43867:SF2">
    <property type="entry name" value="CELLULOSE SYNTHASE CATALYTIC SUBUNIT A [UDP-FORMING]"/>
    <property type="match status" value="1"/>
</dbReference>
<evidence type="ECO:0000313" key="11">
    <source>
        <dbReference type="Proteomes" id="UP000199071"/>
    </source>
</evidence>
<keyword evidence="2" id="KW-0328">Glycosyltransferase</keyword>
<name>A0A1G6E4D0_9HYPH</name>